<keyword evidence="1" id="KW-0812">Transmembrane</keyword>
<dbReference type="Proteomes" id="UP000069850">
    <property type="component" value="Chromosome 1"/>
</dbReference>
<reference evidence="2 3" key="1">
    <citation type="submission" date="2016-01" db="EMBL/GenBank/DDBJ databases">
        <authorList>
            <person name="Manzoor S."/>
        </authorList>
    </citation>
    <scope>NUCLEOTIDE SEQUENCE [LARGE SCALE GENOMIC DNA]</scope>
    <source>
        <strain evidence="2">Methanoculleus sp MAB1</strain>
    </source>
</reference>
<keyword evidence="1" id="KW-0472">Membrane</keyword>
<organism evidence="2 3">
    <name type="scientific">Methanoculleus bourgensis</name>
    <dbReference type="NCBI Taxonomy" id="83986"/>
    <lineage>
        <taxon>Archaea</taxon>
        <taxon>Methanobacteriati</taxon>
        <taxon>Methanobacteriota</taxon>
        <taxon>Stenosarchaea group</taxon>
        <taxon>Methanomicrobia</taxon>
        <taxon>Methanomicrobiales</taxon>
        <taxon>Methanomicrobiaceae</taxon>
        <taxon>Methanoculleus</taxon>
    </lineage>
</organism>
<dbReference type="KEGG" id="mema:MMAB1_0084"/>
<protein>
    <submittedName>
        <fullName evidence="2">Uncharacterized protein</fullName>
    </submittedName>
</protein>
<accession>A0A0X3BHA3</accession>
<evidence type="ECO:0000313" key="2">
    <source>
        <dbReference type="EMBL" id="CVK31301.1"/>
    </source>
</evidence>
<dbReference type="AlphaFoldDB" id="A0A0X3BHA3"/>
<name>A0A0X3BHA3_9EURY</name>
<feature type="transmembrane region" description="Helical" evidence="1">
    <location>
        <begin position="16"/>
        <end position="45"/>
    </location>
</feature>
<proteinExistence type="predicted"/>
<evidence type="ECO:0000313" key="3">
    <source>
        <dbReference type="Proteomes" id="UP000069850"/>
    </source>
</evidence>
<gene>
    <name evidence="2" type="ORF">MMAB1_0084</name>
</gene>
<dbReference type="EMBL" id="LT158599">
    <property type="protein sequence ID" value="CVK31301.1"/>
    <property type="molecule type" value="Genomic_DNA"/>
</dbReference>
<keyword evidence="1" id="KW-1133">Transmembrane helix</keyword>
<sequence>MKSIEEIMKSKVNRRLIIVGVLAFIGVILLVATIVLTCTALFTWLEASGGSPRLNVWEIRGELPPENASIIHLTEKDFEQHPALDSAIRGDNRDPGNWYQGDTPYGVLDKRTIGSAPVTYVERGVLIESFGPDVEARSQPYLEYEGAYYYFLTLIP</sequence>
<evidence type="ECO:0000256" key="1">
    <source>
        <dbReference type="SAM" id="Phobius"/>
    </source>
</evidence>